<dbReference type="Gene3D" id="3.10.450.70">
    <property type="entry name" value="Disulphide bond isomerase, DsbC/G, N-terminal"/>
    <property type="match status" value="1"/>
</dbReference>
<dbReference type="EMBL" id="LT841305">
    <property type="protein sequence ID" value="SMH66667.1"/>
    <property type="molecule type" value="Genomic_DNA"/>
</dbReference>
<organism evidence="3">
    <name type="scientific">Acidithiobacillus ferrivorans</name>
    <dbReference type="NCBI Taxonomy" id="160808"/>
    <lineage>
        <taxon>Bacteria</taxon>
        <taxon>Pseudomonadati</taxon>
        <taxon>Pseudomonadota</taxon>
        <taxon>Acidithiobacillia</taxon>
        <taxon>Acidithiobacillales</taxon>
        <taxon>Acidithiobacillaceae</taxon>
        <taxon>Acidithiobacillus</taxon>
    </lineage>
</organism>
<dbReference type="InterPro" id="IPR009094">
    <property type="entry name" value="DiS-bond_isomerase_DsbC/G_N_sf"/>
</dbReference>
<accession>A0A060UK20</accession>
<dbReference type="GO" id="GO:0042597">
    <property type="term" value="C:periplasmic space"/>
    <property type="evidence" value="ECO:0007669"/>
    <property type="project" value="InterPro"/>
</dbReference>
<feature type="domain" description="Thioredoxin-like fold" evidence="2">
    <location>
        <begin position="129"/>
        <end position="224"/>
    </location>
</feature>
<dbReference type="RefSeq" id="WP_035191331.1">
    <property type="nucleotide sequence ID" value="NZ_CCCS020000006.1"/>
</dbReference>
<reference evidence="3" key="1">
    <citation type="submission" date="2014-03" db="EMBL/GenBank/DDBJ databases">
        <authorList>
            <person name="Genoscope - CEA"/>
        </authorList>
    </citation>
    <scope>NUCLEOTIDE SEQUENCE [LARGE SCALE GENOMIC DNA]</scope>
    <source>
        <strain evidence="3">CF27</strain>
    </source>
</reference>
<dbReference type="InterPro" id="IPR036249">
    <property type="entry name" value="Thioredoxin-like_sf"/>
</dbReference>
<dbReference type="InterPro" id="IPR051470">
    <property type="entry name" value="Thiol:disulfide_interchange"/>
</dbReference>
<dbReference type="Pfam" id="PF13462">
    <property type="entry name" value="Thioredoxin_4"/>
    <property type="match status" value="1"/>
</dbReference>
<dbReference type="PANTHER" id="PTHR35272:SF4">
    <property type="entry name" value="THIOL:DISULFIDE INTERCHANGE PROTEIN DSBG"/>
    <property type="match status" value="1"/>
</dbReference>
<sequence length="275" mass="29584">MVKRSMRTLAGGLAAGLFLAAPAWAFAGTVPHAFQAGAKTIMAMSHGQAIILKTFPTKAGLNGYTVQVSPGHALIMYSTKNGKYVFMGGLFTASGTNESVRYAQKYLPAADKPRVISPVDVGTTVQKTTNFLIGKPDAPKQVWMVADPNCIFCHLAWEHLKSYVDNGSLAIHLVPVGFLKPSSLPKAATIIASTTPAKEWRFDETHFNSQEEEGGIVPKAQVSAEDTRSIQANNRWMNAHGIPGTPALIYKNPHGKWQVTPGIPRNTAAFVQDVG</sequence>
<keyword evidence="1" id="KW-0732">Signal</keyword>
<evidence type="ECO:0000313" key="3">
    <source>
        <dbReference type="EMBL" id="CDQ08982.1"/>
    </source>
</evidence>
<dbReference type="Proteomes" id="UP000193925">
    <property type="component" value="Chromosome AFERRI"/>
</dbReference>
<reference evidence="4 5" key="3">
    <citation type="submission" date="2017-03" db="EMBL/GenBank/DDBJ databases">
        <authorList>
            <person name="Regsiter A."/>
            <person name="William W."/>
        </authorList>
    </citation>
    <scope>NUCLEOTIDE SEQUENCE [LARGE SCALE GENOMIC DNA]</scope>
    <source>
        <strain evidence="4">PRJEB5721</strain>
    </source>
</reference>
<feature type="chain" id="PRO_5001587883" evidence="1">
    <location>
        <begin position="28"/>
        <end position="275"/>
    </location>
</feature>
<evidence type="ECO:0000259" key="2">
    <source>
        <dbReference type="Pfam" id="PF13462"/>
    </source>
</evidence>
<gene>
    <name evidence="3" type="ORF">AFERRI_140047</name>
    <name evidence="4" type="ORF">AFERRI_40015</name>
</gene>
<evidence type="ECO:0000313" key="4">
    <source>
        <dbReference type="EMBL" id="SMH66667.1"/>
    </source>
</evidence>
<evidence type="ECO:0000256" key="1">
    <source>
        <dbReference type="SAM" id="SignalP"/>
    </source>
</evidence>
<dbReference type="NCBIfam" id="NF008657">
    <property type="entry name" value="PRK11657.1"/>
    <property type="match status" value="1"/>
</dbReference>
<dbReference type="PANTHER" id="PTHR35272">
    <property type="entry name" value="THIOL:DISULFIDE INTERCHANGE PROTEIN DSBC-RELATED"/>
    <property type="match status" value="1"/>
</dbReference>
<protein>
    <submittedName>
        <fullName evidence="3">Thiol:disulfide interchange domain protein</fullName>
    </submittedName>
</protein>
<dbReference type="AlphaFoldDB" id="A0A060UK20"/>
<dbReference type="EMBL" id="CCCS020000006">
    <property type="protein sequence ID" value="CDQ08982.1"/>
    <property type="molecule type" value="Genomic_DNA"/>
</dbReference>
<dbReference type="InterPro" id="IPR012336">
    <property type="entry name" value="Thioredoxin-like_fold"/>
</dbReference>
<name>A0A060UK20_9PROT</name>
<proteinExistence type="predicted"/>
<feature type="signal peptide" evidence="1">
    <location>
        <begin position="1"/>
        <end position="27"/>
    </location>
</feature>
<dbReference type="Gene3D" id="3.40.30.10">
    <property type="entry name" value="Glutaredoxin"/>
    <property type="match status" value="1"/>
</dbReference>
<dbReference type="SUPFAM" id="SSF52833">
    <property type="entry name" value="Thioredoxin-like"/>
    <property type="match status" value="1"/>
</dbReference>
<keyword evidence="5" id="KW-1185">Reference proteome</keyword>
<evidence type="ECO:0000313" key="5">
    <source>
        <dbReference type="Proteomes" id="UP000193925"/>
    </source>
</evidence>
<reference evidence="3" key="2">
    <citation type="submission" date="2014-07" db="EMBL/GenBank/DDBJ databases">
        <title>Initial genome analysis of the psychrotolerant acidophile Acidithiobacillus ferrivorans CF27: insights into iron and sulfur oxidation pathways and into biofilm formation.</title>
        <authorList>
            <person name="Talla E."/>
            <person name="Hedrich S."/>
            <person name="Mangenot S."/>
            <person name="Ji B."/>
            <person name="Johnson D.B."/>
            <person name="Barbe V."/>
            <person name="Bonnefoy V."/>
        </authorList>
    </citation>
    <scope>NUCLEOTIDE SEQUENCE [LARGE SCALE GENOMIC DNA]</scope>
    <source>
        <strain evidence="3">CF27</strain>
    </source>
</reference>